<protein>
    <submittedName>
        <fullName evidence="1">Uncharacterized protein</fullName>
    </submittedName>
</protein>
<accession>A0A238LCE8</accession>
<dbReference type="AlphaFoldDB" id="A0A238LCE8"/>
<dbReference type="EMBL" id="FXZK01000001">
    <property type="protein sequence ID" value="SMY07233.1"/>
    <property type="molecule type" value="Genomic_DNA"/>
</dbReference>
<evidence type="ECO:0000313" key="2">
    <source>
        <dbReference type="Proteomes" id="UP000201613"/>
    </source>
</evidence>
<evidence type="ECO:0000313" key="1">
    <source>
        <dbReference type="EMBL" id="SMY07233.1"/>
    </source>
</evidence>
<proteinExistence type="predicted"/>
<dbReference type="OrthoDB" id="9816185at2"/>
<gene>
    <name evidence="1" type="ORF">LOM8899_01366</name>
</gene>
<dbReference type="RefSeq" id="WP_133064984.1">
    <property type="nucleotide sequence ID" value="NZ_FXZK01000001.1"/>
</dbReference>
<name>A0A238LCE8_9RHOB</name>
<dbReference type="Proteomes" id="UP000201613">
    <property type="component" value="Unassembled WGS sequence"/>
</dbReference>
<keyword evidence="2" id="KW-1185">Reference proteome</keyword>
<reference evidence="1 2" key="1">
    <citation type="submission" date="2017-05" db="EMBL/GenBank/DDBJ databases">
        <authorList>
            <person name="Song R."/>
            <person name="Chenine A.L."/>
            <person name="Ruprecht R.M."/>
        </authorList>
    </citation>
    <scope>NUCLEOTIDE SEQUENCE [LARGE SCALE GENOMIC DNA]</scope>
    <source>
        <strain evidence="1 2">CECT 8899</strain>
    </source>
</reference>
<organism evidence="1 2">
    <name type="scientific">Flavimaricola marinus</name>
    <dbReference type="NCBI Taxonomy" id="1819565"/>
    <lineage>
        <taxon>Bacteria</taxon>
        <taxon>Pseudomonadati</taxon>
        <taxon>Pseudomonadota</taxon>
        <taxon>Alphaproteobacteria</taxon>
        <taxon>Rhodobacterales</taxon>
        <taxon>Paracoccaceae</taxon>
        <taxon>Flavimaricola</taxon>
    </lineage>
</organism>
<sequence>MLATYPIEATEENWLSACLTEAILSRLAQLDAGEESAVFPADVEEDYREIIGRFTGIVDRFNTLADALANLNAEERSAVRNAIETQNRIPDIFDGETECFVCNDTLPGVHALSRRLFEFSFGALSRIKSHGAESSVRDLHYAIAYDHLSKKCCPFCGMERLEPHHPDIPRPDLDHYLAISRYPFCGVNLRNLTPMGDRCNSSYKLAEDILHDEHGNRLPCYDPYGDVTTEISLAGSVIVGSPAGVPVWSLQLEPATPQTENWNRVFRIELRLEQSLRAEFSGWVTEIGGVLRGLGYDLDAPEQVAEGLNRYRAICGTETLPGIGHLKAEVVSLLIEALGTDELRERTHTFIKEAAM</sequence>